<protein>
    <recommendedName>
        <fullName evidence="2">TraG N-terminal Proteobacteria domain-containing protein</fullName>
    </recommendedName>
</protein>
<accession>A0A0N1MPM8</accession>
<dbReference type="PATRIC" id="fig|35818.11.peg.1581"/>
<keyword evidence="1" id="KW-1133">Transmembrane helix</keyword>
<keyword evidence="1" id="KW-0812">Transmembrane</keyword>
<evidence type="ECO:0000256" key="1">
    <source>
        <dbReference type="SAM" id="Phobius"/>
    </source>
</evidence>
<keyword evidence="1" id="KW-0472">Membrane</keyword>
<comment type="caution">
    <text evidence="3">The sequence shown here is derived from an EMBL/GenBank/DDBJ whole genome shotgun (WGS) entry which is preliminary data.</text>
</comment>
<feature type="transmembrane region" description="Helical" evidence="1">
    <location>
        <begin position="390"/>
        <end position="411"/>
    </location>
</feature>
<organism evidence="3 4">
    <name type="scientific">Helicobacter pullorum</name>
    <dbReference type="NCBI Taxonomy" id="35818"/>
    <lineage>
        <taxon>Bacteria</taxon>
        <taxon>Pseudomonadati</taxon>
        <taxon>Campylobacterota</taxon>
        <taxon>Epsilonproteobacteria</taxon>
        <taxon>Campylobacterales</taxon>
        <taxon>Helicobacteraceae</taxon>
        <taxon>Helicobacter</taxon>
    </lineage>
</organism>
<sequence>MRKFLFLFVFFGAVAFGATNVPDSNLIYTWGYASLMNETLQAVRGVIQEGNNLFKICLILAFIFMFFKVIADPKKNVLFEGAKISLFSLLIWWSFLYAPNDSKHRYMIFDETTTEAYMVDELPIGIGHLTSLVSRIERAMLIGMEKHYSTPNSLSMRNAGIGFSLTSMMKLPMVARSSDAVFNENMNNLVGVCYAFNEKFDPDLRKQVLNSENLIEDLVQLKNFPLTNSIMVQINDGTQTRLGSCAELSAEIMNKMPQELAKLERNYVASLGFTGQTGANVISQRIQGVADIYKSNWTNSRDMIQQFMLVNSMRDGIKNMEKMYGMEEGAMATPASIAHYNLFNQMQAQGSLAQTYLPQAKAYLTVLIVGLSWILALFSVIFMDFRHLKLYITLLLWLVLWTPILSIINYFNDISLSTVFEEMKNAGDGMAITFNSNTAFFTKIQEQSNFINYLVMATPLLAFALVKASEMGFVSIASSLSQSLQGGARAAASFQQQQAFSTRSDIAVGDNVYSSYLGQDVVASSRFQNGLSVVNTLTMGKDGQISAQSNIENGMAGLTVDNNGNVQGANHRDVNMQVANQMQQSASETQAKSVSSKFSNMSQESQQAALAETFQALRNSSKTVQDNFISNVTESLKDGKMLSDDKVDGFQASAKAYARGEVSAEIGLPKILSFLSPVEPKVTVAGGAMAEGGVSTSTQERYSQTTAKETTDSTTKQLNEAFMEAATKTDGLNSSLTKSFSNSENTELNQMAQKMEQYQEVNSFTRNINENNLNDFIETMAKIRYGEETWENANVVDKQDMANNVLTSLKGVAGYGIENNVNTKGTDYYKGEHNLNSIHNQNQGMVNEKDGANIGSVAGSKVNQNLQNQVGESYTRGRATENYLKDKKDETGPFDFGNPLKKVGLMKNQELEAMNNILDKNDVFRKD</sequence>
<dbReference type="InterPro" id="IPR012931">
    <property type="entry name" value="TraG_N_Proteobacteria"/>
</dbReference>
<evidence type="ECO:0000313" key="3">
    <source>
        <dbReference type="EMBL" id="KPH55516.1"/>
    </source>
</evidence>
<dbReference type="Proteomes" id="UP000037997">
    <property type="component" value="Unassembled WGS sequence"/>
</dbReference>
<feature type="transmembrane region" description="Helical" evidence="1">
    <location>
        <begin position="77"/>
        <end position="98"/>
    </location>
</feature>
<proteinExistence type="predicted"/>
<dbReference type="AlphaFoldDB" id="A0A0N1MPM8"/>
<evidence type="ECO:0000259" key="2">
    <source>
        <dbReference type="Pfam" id="PF07916"/>
    </source>
</evidence>
<feature type="domain" description="TraG N-terminal Proteobacteria" evidence="2">
    <location>
        <begin position="27"/>
        <end position="485"/>
    </location>
</feature>
<dbReference type="RefSeq" id="WP_054198178.1">
    <property type="nucleotide sequence ID" value="NZ_JNOC01000041.1"/>
</dbReference>
<dbReference type="EMBL" id="JNOC01000041">
    <property type="protein sequence ID" value="KPH55516.1"/>
    <property type="molecule type" value="Genomic_DNA"/>
</dbReference>
<feature type="transmembrane region" description="Helical" evidence="1">
    <location>
        <begin position="450"/>
        <end position="466"/>
    </location>
</feature>
<gene>
    <name evidence="3" type="ORF">HPU229334_08000</name>
</gene>
<feature type="transmembrane region" description="Helical" evidence="1">
    <location>
        <begin position="362"/>
        <end position="383"/>
    </location>
</feature>
<name>A0A0N1MPM8_9HELI</name>
<evidence type="ECO:0000313" key="4">
    <source>
        <dbReference type="Proteomes" id="UP000037997"/>
    </source>
</evidence>
<dbReference type="Pfam" id="PF07916">
    <property type="entry name" value="TraG_N"/>
    <property type="match status" value="1"/>
</dbReference>
<reference evidence="3 4" key="1">
    <citation type="submission" date="2014-06" db="EMBL/GenBank/DDBJ databases">
        <title>Helicobacter pullorum isolates in fresh chicken meat - phenotypic and genotypic features.</title>
        <authorList>
            <person name="Borges V."/>
            <person name="Santos A."/>
            <person name="Correia C.B."/>
            <person name="Saraiva M."/>
            <person name="Menard A."/>
            <person name="Vieira L."/>
            <person name="Sampaio D.A."/>
            <person name="Gomes J.P."/>
            <person name="Oleastro M."/>
        </authorList>
    </citation>
    <scope>NUCLEOTIDE SEQUENCE [LARGE SCALE GENOMIC DNA]</scope>
    <source>
        <strain evidence="3 4">229334/12</strain>
    </source>
</reference>
<feature type="transmembrane region" description="Helical" evidence="1">
    <location>
        <begin position="53"/>
        <end position="70"/>
    </location>
</feature>